<organism evidence="2 3">
    <name type="scientific">Amycolatopsis speibonae</name>
    <dbReference type="NCBI Taxonomy" id="1450224"/>
    <lineage>
        <taxon>Bacteria</taxon>
        <taxon>Bacillati</taxon>
        <taxon>Actinomycetota</taxon>
        <taxon>Actinomycetes</taxon>
        <taxon>Pseudonocardiales</taxon>
        <taxon>Pseudonocardiaceae</taxon>
        <taxon>Amycolatopsis</taxon>
    </lineage>
</organism>
<evidence type="ECO:0000313" key="2">
    <source>
        <dbReference type="EMBL" id="MFC3452314.1"/>
    </source>
</evidence>
<protein>
    <recommendedName>
        <fullName evidence="4">Lactococcin 972 family bacteriocin</fullName>
    </recommendedName>
</protein>
<dbReference type="RefSeq" id="WP_378241100.1">
    <property type="nucleotide sequence ID" value="NZ_JBHRWK010000035.1"/>
</dbReference>
<gene>
    <name evidence="2" type="ORF">ACFOSH_23000</name>
</gene>
<reference evidence="3" key="1">
    <citation type="journal article" date="2019" name="Int. J. Syst. Evol. Microbiol.">
        <title>The Global Catalogue of Microorganisms (GCM) 10K type strain sequencing project: providing services to taxonomists for standard genome sequencing and annotation.</title>
        <authorList>
            <consortium name="The Broad Institute Genomics Platform"/>
            <consortium name="The Broad Institute Genome Sequencing Center for Infectious Disease"/>
            <person name="Wu L."/>
            <person name="Ma J."/>
        </authorList>
    </citation>
    <scope>NUCLEOTIDE SEQUENCE [LARGE SCALE GENOMIC DNA]</scope>
    <source>
        <strain evidence="3">CGMCC 4.7676</strain>
    </source>
</reference>
<evidence type="ECO:0000313" key="3">
    <source>
        <dbReference type="Proteomes" id="UP001595645"/>
    </source>
</evidence>
<evidence type="ECO:0000256" key="1">
    <source>
        <dbReference type="SAM" id="SignalP"/>
    </source>
</evidence>
<comment type="caution">
    <text evidence="2">The sequence shown here is derived from an EMBL/GenBank/DDBJ whole genome shotgun (WGS) entry which is preliminary data.</text>
</comment>
<sequence length="104" mass="11477">MRRAVKGAVAAVVCAGALAVGAGTADAGFWNAYNTVDGGVALRYGPSTSYGMNGRGYGDQHPWTIEKVRGQSIHGNNLWDHDDHYLADWTYWGRYYSADYYMVY</sequence>
<accession>A0ABV7P020</accession>
<feature type="signal peptide" evidence="1">
    <location>
        <begin position="1"/>
        <end position="22"/>
    </location>
</feature>
<dbReference type="Proteomes" id="UP001595645">
    <property type="component" value="Unassembled WGS sequence"/>
</dbReference>
<proteinExistence type="predicted"/>
<keyword evidence="1" id="KW-0732">Signal</keyword>
<keyword evidence="3" id="KW-1185">Reference proteome</keyword>
<name>A0ABV7P020_9PSEU</name>
<feature type="chain" id="PRO_5046044950" description="Lactococcin 972 family bacteriocin" evidence="1">
    <location>
        <begin position="23"/>
        <end position="104"/>
    </location>
</feature>
<evidence type="ECO:0008006" key="4">
    <source>
        <dbReference type="Google" id="ProtNLM"/>
    </source>
</evidence>
<dbReference type="EMBL" id="JBHRWK010000035">
    <property type="protein sequence ID" value="MFC3452314.1"/>
    <property type="molecule type" value="Genomic_DNA"/>
</dbReference>